<dbReference type="KEGG" id="ipc:IPA_09710"/>
<evidence type="ECO:0000256" key="2">
    <source>
        <dbReference type="ARBA" id="ARBA00022448"/>
    </source>
</evidence>
<feature type="transmembrane region" description="Helical" evidence="9">
    <location>
        <begin position="49"/>
        <end position="70"/>
    </location>
</feature>
<dbReference type="InterPro" id="IPR001851">
    <property type="entry name" value="ABC_transp_permease"/>
</dbReference>
<evidence type="ECO:0008006" key="12">
    <source>
        <dbReference type="Google" id="ProtNLM"/>
    </source>
</evidence>
<evidence type="ECO:0000256" key="6">
    <source>
        <dbReference type="ARBA" id="ARBA00022989"/>
    </source>
</evidence>
<keyword evidence="7 9" id="KW-0472">Membrane</keyword>
<dbReference type="PANTHER" id="PTHR11795:SF445">
    <property type="entry name" value="AMINO ACID ABC TRANSPORTER PERMEASE PROTEIN"/>
    <property type="match status" value="1"/>
</dbReference>
<comment type="subcellular location">
    <subcellularLocation>
        <location evidence="1">Cell membrane</location>
        <topology evidence="1">Multi-pass membrane protein</topology>
    </subcellularLocation>
</comment>
<accession>A0A977KC66</accession>
<keyword evidence="5" id="KW-0029">Amino-acid transport</keyword>
<feature type="transmembrane region" description="Helical" evidence="9">
    <location>
        <begin position="128"/>
        <end position="150"/>
    </location>
</feature>
<keyword evidence="11" id="KW-1185">Reference proteome</keyword>
<dbReference type="AlphaFoldDB" id="A0A977KC66"/>
<dbReference type="GO" id="GO:0005886">
    <property type="term" value="C:plasma membrane"/>
    <property type="evidence" value="ECO:0007669"/>
    <property type="project" value="UniProtKB-SubCell"/>
</dbReference>
<keyword evidence="3" id="KW-1003">Cell membrane</keyword>
<sequence length="443" mass="47638">MHLSSRAKLLIGLAIVVVLAAYVYQALGPSVWSKVTPQIPQIFIDTLLLGNLYFLIAVGITMTFTVAKFANFAHGDVATVGAYAAYLLYNFAVLSGAPNGFAVQVGLVGVVSGIILTLAYLKTKNSTLMVLGPALLVMGAVVLFACYTGANLWEATIEAMLASAVVSLLSHVLVYKPLSNRGASLVQLMVASIGVALFIRYALYEMTWYSRQYFKQEITYQNFGVQLSNFQAWIINGTLVIANTTASFASEYIPAIKIGAGGIAFTKLNALDVMFKFPQPVLSFTDLYIWSTLTVLAVIIGMTLLFKKTKIGKAWRAVANNPVLAAACGIDVDSVVNLAWLVAGALAGIGGLFWAIQTQIYPELGWMILLNAFAVAVLGGLGSFWGTFAASYILAFAEQFGVSVLAAINPQYTGYRFMIPFSVFLLVLYLKPEGLAGIKTRKA</sequence>
<feature type="transmembrane region" description="Helical" evidence="9">
    <location>
        <begin position="287"/>
        <end position="306"/>
    </location>
</feature>
<keyword evidence="4 9" id="KW-0812">Transmembrane</keyword>
<evidence type="ECO:0000313" key="11">
    <source>
        <dbReference type="Proteomes" id="UP001063698"/>
    </source>
</evidence>
<evidence type="ECO:0000256" key="9">
    <source>
        <dbReference type="SAM" id="Phobius"/>
    </source>
</evidence>
<evidence type="ECO:0000256" key="5">
    <source>
        <dbReference type="ARBA" id="ARBA00022970"/>
    </source>
</evidence>
<keyword evidence="6 9" id="KW-1133">Transmembrane helix</keyword>
<dbReference type="InterPro" id="IPR052157">
    <property type="entry name" value="BCAA_transport_permease"/>
</dbReference>
<name>A0A977KC66_9CREN</name>
<reference evidence="10" key="1">
    <citation type="submission" date="2013-11" db="EMBL/GenBank/DDBJ databases">
        <title>Comparative genomics of Ignicoccus.</title>
        <authorList>
            <person name="Podar M."/>
        </authorList>
    </citation>
    <scope>NUCLEOTIDE SEQUENCE</scope>
    <source>
        <strain evidence="10">DSM 13166</strain>
    </source>
</reference>
<feature type="transmembrane region" description="Helical" evidence="9">
    <location>
        <begin position="368"/>
        <end position="394"/>
    </location>
</feature>
<evidence type="ECO:0000256" key="4">
    <source>
        <dbReference type="ARBA" id="ARBA00022692"/>
    </source>
</evidence>
<protein>
    <recommendedName>
        <fullName evidence="12">Branched-chain amino acid ABC transporter permease</fullName>
    </recommendedName>
</protein>
<dbReference type="EMBL" id="CP006868">
    <property type="protein sequence ID" value="UXD22932.1"/>
    <property type="molecule type" value="Genomic_DNA"/>
</dbReference>
<proteinExistence type="inferred from homology"/>
<evidence type="ECO:0000256" key="7">
    <source>
        <dbReference type="ARBA" id="ARBA00023136"/>
    </source>
</evidence>
<feature type="transmembrane region" description="Helical" evidence="9">
    <location>
        <begin position="338"/>
        <end position="356"/>
    </location>
</feature>
<feature type="transmembrane region" description="Helical" evidence="9">
    <location>
        <begin position="182"/>
        <end position="203"/>
    </location>
</feature>
<dbReference type="Proteomes" id="UP001063698">
    <property type="component" value="Chromosome"/>
</dbReference>
<feature type="transmembrane region" description="Helical" evidence="9">
    <location>
        <begin position="77"/>
        <end position="95"/>
    </location>
</feature>
<gene>
    <name evidence="10" type="ORF">IPA_09710</name>
</gene>
<dbReference type="Pfam" id="PF02653">
    <property type="entry name" value="BPD_transp_2"/>
    <property type="match status" value="1"/>
</dbReference>
<evidence type="ECO:0000256" key="1">
    <source>
        <dbReference type="ARBA" id="ARBA00004651"/>
    </source>
</evidence>
<feature type="transmembrane region" description="Helical" evidence="9">
    <location>
        <begin position="101"/>
        <end position="121"/>
    </location>
</feature>
<dbReference type="GO" id="GO:0022857">
    <property type="term" value="F:transmembrane transporter activity"/>
    <property type="evidence" value="ECO:0007669"/>
    <property type="project" value="InterPro"/>
</dbReference>
<dbReference type="GO" id="GO:0006865">
    <property type="term" value="P:amino acid transport"/>
    <property type="evidence" value="ECO:0007669"/>
    <property type="project" value="UniProtKB-KW"/>
</dbReference>
<feature type="transmembrane region" description="Helical" evidence="9">
    <location>
        <begin position="156"/>
        <end position="175"/>
    </location>
</feature>
<evidence type="ECO:0000256" key="8">
    <source>
        <dbReference type="ARBA" id="ARBA00037998"/>
    </source>
</evidence>
<keyword evidence="2" id="KW-0813">Transport</keyword>
<organism evidence="10 11">
    <name type="scientific">Ignicoccus pacificus DSM 13166</name>
    <dbReference type="NCBI Taxonomy" id="940294"/>
    <lineage>
        <taxon>Archaea</taxon>
        <taxon>Thermoproteota</taxon>
        <taxon>Thermoprotei</taxon>
        <taxon>Desulfurococcales</taxon>
        <taxon>Desulfurococcaceae</taxon>
        <taxon>Ignicoccus</taxon>
    </lineage>
</organism>
<comment type="similarity">
    <text evidence="8">Belongs to the binding-protein-dependent transport system permease family. LivHM subfamily.</text>
</comment>
<evidence type="ECO:0000256" key="3">
    <source>
        <dbReference type="ARBA" id="ARBA00022475"/>
    </source>
</evidence>
<dbReference type="PANTHER" id="PTHR11795">
    <property type="entry name" value="BRANCHED-CHAIN AMINO ACID TRANSPORT SYSTEM PERMEASE PROTEIN LIVH"/>
    <property type="match status" value="1"/>
</dbReference>
<dbReference type="CDD" id="cd06582">
    <property type="entry name" value="TM_PBP1_LivH_like"/>
    <property type="match status" value="1"/>
</dbReference>
<evidence type="ECO:0000313" key="10">
    <source>
        <dbReference type="EMBL" id="UXD22932.1"/>
    </source>
</evidence>